<reference evidence="1 2" key="1">
    <citation type="submission" date="2018-02" db="EMBL/GenBank/DDBJ databases">
        <title>Comparative genomes isolates from brazilian mangrove.</title>
        <authorList>
            <person name="Araujo J.E."/>
            <person name="Taketani R.G."/>
            <person name="Silva M.C.P."/>
            <person name="Loureco M.V."/>
            <person name="Andreote F.D."/>
        </authorList>
    </citation>
    <scope>NUCLEOTIDE SEQUENCE [LARGE SCALE GENOMIC DNA]</scope>
    <source>
        <strain evidence="1 2">Hex-1 MGV</strain>
    </source>
</reference>
<protein>
    <submittedName>
        <fullName evidence="1">Uncharacterized protein</fullName>
    </submittedName>
</protein>
<dbReference type="Proteomes" id="UP000238322">
    <property type="component" value="Unassembled WGS sequence"/>
</dbReference>
<dbReference type="RefSeq" id="WP_105327749.1">
    <property type="nucleotide sequence ID" value="NZ_PUHY01000001.1"/>
</dbReference>
<dbReference type="AlphaFoldDB" id="A0A2S8G7V9"/>
<organism evidence="1 2">
    <name type="scientific">Blastopirellula marina</name>
    <dbReference type="NCBI Taxonomy" id="124"/>
    <lineage>
        <taxon>Bacteria</taxon>
        <taxon>Pseudomonadati</taxon>
        <taxon>Planctomycetota</taxon>
        <taxon>Planctomycetia</taxon>
        <taxon>Pirellulales</taxon>
        <taxon>Pirellulaceae</taxon>
        <taxon>Blastopirellula</taxon>
    </lineage>
</organism>
<dbReference type="OrthoDB" id="279747at2"/>
<sequence length="164" mass="18005">MRIVIATLSAVLILGITWLYQQTLAENQLPVRNVEAERIAESYHLQITATFNAGIDPFAEDVSDAASLTVSYEGQPVYSVNQPIAAGEVIECDLELELRPGQNEFLVQMSPANASDSVPKAVQVELFRRGYDQAIESRTIWAGASESLVVGRVPFEVPERAVQE</sequence>
<dbReference type="EMBL" id="PUHY01000001">
    <property type="protein sequence ID" value="PQO40513.1"/>
    <property type="molecule type" value="Genomic_DNA"/>
</dbReference>
<name>A0A2S8G7V9_9BACT</name>
<proteinExistence type="predicted"/>
<gene>
    <name evidence="1" type="ORF">C5Y83_00855</name>
</gene>
<accession>A0A2S8G7V9</accession>
<evidence type="ECO:0000313" key="2">
    <source>
        <dbReference type="Proteomes" id="UP000238322"/>
    </source>
</evidence>
<comment type="caution">
    <text evidence="1">The sequence shown here is derived from an EMBL/GenBank/DDBJ whole genome shotgun (WGS) entry which is preliminary data.</text>
</comment>
<evidence type="ECO:0000313" key="1">
    <source>
        <dbReference type="EMBL" id="PQO40513.1"/>
    </source>
</evidence>